<dbReference type="EMBL" id="CP138335">
    <property type="protein sequence ID" value="XBW07067.1"/>
    <property type="molecule type" value="Genomic_DNA"/>
</dbReference>
<dbReference type="Gene3D" id="3.40.190.10">
    <property type="entry name" value="Periplasmic binding protein-like II"/>
    <property type="match status" value="1"/>
</dbReference>
<dbReference type="AlphaFoldDB" id="A0AAU7V4X5"/>
<sequence>MKNRNLGLLAALSVTVGLTLTGCGVSGSSESESGAASGDSAAPVDIMAVEDDQLQGATIRLARFFGDCQETTEGVTDLDKATTECEAIQILTNKFEAENPWGIKVERMGGAAWHSYYDGLNAAMASSDRPDLAVMHGSNLPEYADRGLLVEVPADLGVDPADFTAAASAATEFDGKQYAVPFDSHAIVSHLNMDILNEAGLVDADGTYQMPTSVEELYADAKAVKEKTGKTYLDIALTGDPMGSRFWEAMIYQQGGELINLETGEAEMDSDAAKQALEVINTLAQEGYTDSTHDYDGSVQAFLRGDSAIMYNGSWAVNQFDAEAPFDYQVADAPMLFDQPATWANSHTWVVPVQDSADPVQYRAAFELAKFYNEHTADWAIKTGHMPASQKALESEEYLAAPHRDQYLETAKNYGTLPPRIVQWPAVDAAIQEGIEATWLNGQPIDSTLSDLQARVSGIVSN</sequence>
<dbReference type="PANTHER" id="PTHR43649:SF12">
    <property type="entry name" value="DIACETYLCHITOBIOSE BINDING PROTEIN DASA"/>
    <property type="match status" value="1"/>
</dbReference>
<dbReference type="KEGG" id="sapp:SAC06_05265"/>
<organism evidence="1">
    <name type="scientific">Scrofimicrobium appendicitidis</name>
    <dbReference type="NCBI Taxonomy" id="3079930"/>
    <lineage>
        <taxon>Bacteria</taxon>
        <taxon>Bacillati</taxon>
        <taxon>Actinomycetota</taxon>
        <taxon>Actinomycetes</taxon>
        <taxon>Actinomycetales</taxon>
        <taxon>Actinomycetaceae</taxon>
        <taxon>Scrofimicrobium</taxon>
    </lineage>
</organism>
<accession>A0AAU7V4X5</accession>
<dbReference type="PANTHER" id="PTHR43649">
    <property type="entry name" value="ARABINOSE-BINDING PROTEIN-RELATED"/>
    <property type="match status" value="1"/>
</dbReference>
<evidence type="ECO:0000313" key="1">
    <source>
        <dbReference type="EMBL" id="XBW07067.1"/>
    </source>
</evidence>
<dbReference type="RefSeq" id="WP_350257261.1">
    <property type="nucleotide sequence ID" value="NZ_CP138335.1"/>
</dbReference>
<dbReference type="SUPFAM" id="SSF53850">
    <property type="entry name" value="Periplasmic binding protein-like II"/>
    <property type="match status" value="1"/>
</dbReference>
<proteinExistence type="predicted"/>
<dbReference type="Pfam" id="PF13416">
    <property type="entry name" value="SBP_bac_8"/>
    <property type="match status" value="1"/>
</dbReference>
<dbReference type="PROSITE" id="PS51257">
    <property type="entry name" value="PROKAR_LIPOPROTEIN"/>
    <property type="match status" value="1"/>
</dbReference>
<name>A0AAU7V4X5_9ACTO</name>
<protein>
    <submittedName>
        <fullName evidence="1">Extracellular solute-binding protein</fullName>
    </submittedName>
</protein>
<gene>
    <name evidence="1" type="ORF">SAC06_05265</name>
</gene>
<dbReference type="InterPro" id="IPR050490">
    <property type="entry name" value="Bact_solute-bd_prot1"/>
</dbReference>
<reference evidence="1" key="1">
    <citation type="submission" date="2023-11" db="EMBL/GenBank/DDBJ databases">
        <title>Scrofimicrobium hongkongense sp. nov., isolated from a patient with peritonitis.</title>
        <authorList>
            <person name="Lao H.Y."/>
            <person name="Wong A.Y.P."/>
            <person name="Ng T.L."/>
            <person name="Wong R.Y.L."/>
            <person name="Yau M.C.Y."/>
            <person name="Lam J.Y.W."/>
            <person name="Siu G.K.H."/>
        </authorList>
    </citation>
    <scope>NUCLEOTIDE SEQUENCE</scope>
    <source>
        <strain evidence="1">R131</strain>
    </source>
</reference>
<dbReference type="InterPro" id="IPR006059">
    <property type="entry name" value="SBP"/>
</dbReference>